<name>A0A1J9RAS8_9PEZI</name>
<accession>A0A1J9RAS8</accession>
<organism evidence="2 3">
    <name type="scientific">Diplodia corticola</name>
    <dbReference type="NCBI Taxonomy" id="236234"/>
    <lineage>
        <taxon>Eukaryota</taxon>
        <taxon>Fungi</taxon>
        <taxon>Dikarya</taxon>
        <taxon>Ascomycota</taxon>
        <taxon>Pezizomycotina</taxon>
        <taxon>Dothideomycetes</taxon>
        <taxon>Dothideomycetes incertae sedis</taxon>
        <taxon>Botryosphaeriales</taxon>
        <taxon>Botryosphaeriaceae</taxon>
        <taxon>Diplodia</taxon>
    </lineage>
</organism>
<dbReference type="STRING" id="236234.A0A1J9RAS8"/>
<evidence type="ECO:0000256" key="1">
    <source>
        <dbReference type="SAM" id="MobiDB-lite"/>
    </source>
</evidence>
<proteinExistence type="predicted"/>
<dbReference type="EMBL" id="MNUE01000006">
    <property type="protein sequence ID" value="OJD37577.1"/>
    <property type="molecule type" value="Genomic_DNA"/>
</dbReference>
<reference evidence="2 3" key="1">
    <citation type="submission" date="2016-10" db="EMBL/GenBank/DDBJ databases">
        <title>Proteomics and genomics reveal pathogen-plant mechanisms compatible with a hemibiotrophic lifestyle of Diplodia corticola.</title>
        <authorList>
            <person name="Fernandes I."/>
            <person name="De Jonge R."/>
            <person name="Van De Peer Y."/>
            <person name="Devreese B."/>
            <person name="Alves A."/>
            <person name="Esteves A.C."/>
        </authorList>
    </citation>
    <scope>NUCLEOTIDE SEQUENCE [LARGE SCALE GENOMIC DNA]</scope>
    <source>
        <strain evidence="2 3">CBS 112549</strain>
    </source>
</reference>
<feature type="region of interest" description="Disordered" evidence="1">
    <location>
        <begin position="149"/>
        <end position="206"/>
    </location>
</feature>
<feature type="compositionally biased region" description="Basic residues" evidence="1">
    <location>
        <begin position="1"/>
        <end position="10"/>
    </location>
</feature>
<evidence type="ECO:0000313" key="2">
    <source>
        <dbReference type="EMBL" id="OJD37577.1"/>
    </source>
</evidence>
<evidence type="ECO:0000313" key="3">
    <source>
        <dbReference type="Proteomes" id="UP000183809"/>
    </source>
</evidence>
<dbReference type="GeneID" id="31018050"/>
<dbReference type="AlphaFoldDB" id="A0A1J9RAS8"/>
<feature type="compositionally biased region" description="Gly residues" evidence="1">
    <location>
        <begin position="149"/>
        <end position="166"/>
    </location>
</feature>
<dbReference type="RefSeq" id="XP_020133692.1">
    <property type="nucleotide sequence ID" value="XM_020277789.1"/>
</dbReference>
<comment type="caution">
    <text evidence="2">The sequence shown here is derived from an EMBL/GenBank/DDBJ whole genome shotgun (WGS) entry which is preliminary data.</text>
</comment>
<sequence length="437" mass="45629">MGRPRKKRRRSVDEEGGVPTNGDAVPPMANNGVGRHGVVGNGGRMHGHGGGMMMDMGHMHATAARSMGVGAGGGMDVGVGMEGMGFDGFEGLGCDGGMENGCGEEGERGERACGAHAAATMNGEDAFELNSDFSLDSLLTGDLMDVMGGSGSGGSSSGGGFDGLQQGGDRIASISSHSSSGNGHNLQSTPPAAHHHDPSTQHQPFLAPQPPLGLPCVCLSTIYLSLSSLHSLSSHEFPFSLPPLRSALATANTVLHCQMCPHAMATATLNINMLISLLMTVIDAVHKLLVAIDAEAARVDAAGATKPFMVADASAPLHMHTGGPNCPVKFGMDLSGAEWRELARKVVKRQVVGSSEAEAERKDEGSAAPAECTIYGMLAAFVRRQNRWHDDPAMIEVRKKAIADGGASIEKMEELSHMKLCVQNVEAVVMRMRMLDI</sequence>
<feature type="region of interest" description="Disordered" evidence="1">
    <location>
        <begin position="1"/>
        <end position="31"/>
    </location>
</feature>
<dbReference type="OrthoDB" id="4356994at2759"/>
<protein>
    <submittedName>
        <fullName evidence="2">Uncharacterized protein</fullName>
    </submittedName>
</protein>
<dbReference type="Proteomes" id="UP000183809">
    <property type="component" value="Unassembled WGS sequence"/>
</dbReference>
<feature type="compositionally biased region" description="Low complexity" evidence="1">
    <location>
        <begin position="175"/>
        <end position="185"/>
    </location>
</feature>
<gene>
    <name evidence="2" type="ORF">BKCO1_6000145</name>
</gene>
<keyword evidence="3" id="KW-1185">Reference proteome</keyword>